<keyword evidence="2" id="KW-1185">Reference proteome</keyword>
<sequence>MKTEGDVSGAAPILGIKRVLPHAGGDCGSILVERSWSDWESADSLLEYSDQAQAGQVRRLQINTGWLRSDSVYPLTGP</sequence>
<dbReference type="EMBL" id="JANPWB010000002">
    <property type="protein sequence ID" value="KAJ1211006.1"/>
    <property type="molecule type" value="Genomic_DNA"/>
</dbReference>
<evidence type="ECO:0000313" key="1">
    <source>
        <dbReference type="EMBL" id="KAJ1211006.1"/>
    </source>
</evidence>
<dbReference type="Proteomes" id="UP001066276">
    <property type="component" value="Chromosome 1_2"/>
</dbReference>
<proteinExistence type="predicted"/>
<protein>
    <submittedName>
        <fullName evidence="1">Uncharacterized protein</fullName>
    </submittedName>
</protein>
<comment type="caution">
    <text evidence="1">The sequence shown here is derived from an EMBL/GenBank/DDBJ whole genome shotgun (WGS) entry which is preliminary data.</text>
</comment>
<name>A0AAV7WEG8_PLEWA</name>
<gene>
    <name evidence="1" type="ORF">NDU88_006368</name>
</gene>
<accession>A0AAV7WEG8</accession>
<evidence type="ECO:0000313" key="2">
    <source>
        <dbReference type="Proteomes" id="UP001066276"/>
    </source>
</evidence>
<organism evidence="1 2">
    <name type="scientific">Pleurodeles waltl</name>
    <name type="common">Iberian ribbed newt</name>
    <dbReference type="NCBI Taxonomy" id="8319"/>
    <lineage>
        <taxon>Eukaryota</taxon>
        <taxon>Metazoa</taxon>
        <taxon>Chordata</taxon>
        <taxon>Craniata</taxon>
        <taxon>Vertebrata</taxon>
        <taxon>Euteleostomi</taxon>
        <taxon>Amphibia</taxon>
        <taxon>Batrachia</taxon>
        <taxon>Caudata</taxon>
        <taxon>Salamandroidea</taxon>
        <taxon>Salamandridae</taxon>
        <taxon>Pleurodelinae</taxon>
        <taxon>Pleurodeles</taxon>
    </lineage>
</organism>
<reference evidence="1" key="1">
    <citation type="journal article" date="2022" name="bioRxiv">
        <title>Sequencing and chromosome-scale assembly of the giantPleurodeles waltlgenome.</title>
        <authorList>
            <person name="Brown T."/>
            <person name="Elewa A."/>
            <person name="Iarovenko S."/>
            <person name="Subramanian E."/>
            <person name="Araus A.J."/>
            <person name="Petzold A."/>
            <person name="Susuki M."/>
            <person name="Suzuki K.-i.T."/>
            <person name="Hayashi T."/>
            <person name="Toyoda A."/>
            <person name="Oliveira C."/>
            <person name="Osipova E."/>
            <person name="Leigh N.D."/>
            <person name="Simon A."/>
            <person name="Yun M.H."/>
        </authorList>
    </citation>
    <scope>NUCLEOTIDE SEQUENCE</scope>
    <source>
        <strain evidence="1">20211129_DDA</strain>
        <tissue evidence="1">Liver</tissue>
    </source>
</reference>
<dbReference type="AlphaFoldDB" id="A0AAV7WEG8"/>